<keyword evidence="3" id="KW-1185">Reference proteome</keyword>
<dbReference type="InterPro" id="IPR051678">
    <property type="entry name" value="AGP_Transferase"/>
</dbReference>
<evidence type="ECO:0000313" key="3">
    <source>
        <dbReference type="Proteomes" id="UP000185596"/>
    </source>
</evidence>
<dbReference type="Pfam" id="PF01636">
    <property type="entry name" value="APH"/>
    <property type="match status" value="1"/>
</dbReference>
<dbReference type="Gene3D" id="3.30.200.20">
    <property type="entry name" value="Phosphorylase Kinase, domain 1"/>
    <property type="match status" value="1"/>
</dbReference>
<dbReference type="InterPro" id="IPR011009">
    <property type="entry name" value="Kinase-like_dom_sf"/>
</dbReference>
<name>A0A1Q8CQK8_9PSEU</name>
<evidence type="ECO:0000313" key="2">
    <source>
        <dbReference type="EMBL" id="OLF16644.1"/>
    </source>
</evidence>
<dbReference type="PANTHER" id="PTHR21310">
    <property type="entry name" value="AMINOGLYCOSIDE PHOSPHOTRANSFERASE-RELATED-RELATED"/>
    <property type="match status" value="1"/>
</dbReference>
<reference evidence="2 3" key="1">
    <citation type="submission" date="2016-12" db="EMBL/GenBank/DDBJ databases">
        <title>The draft genome sequence of Actinophytocola sp. 11-183.</title>
        <authorList>
            <person name="Wang W."/>
            <person name="Yuan L."/>
        </authorList>
    </citation>
    <scope>NUCLEOTIDE SEQUENCE [LARGE SCALE GENOMIC DNA]</scope>
    <source>
        <strain evidence="2 3">11-183</strain>
    </source>
</reference>
<organism evidence="2 3">
    <name type="scientific">Actinophytocola xanthii</name>
    <dbReference type="NCBI Taxonomy" id="1912961"/>
    <lineage>
        <taxon>Bacteria</taxon>
        <taxon>Bacillati</taxon>
        <taxon>Actinomycetota</taxon>
        <taxon>Actinomycetes</taxon>
        <taxon>Pseudonocardiales</taxon>
        <taxon>Pseudonocardiaceae</taxon>
    </lineage>
</organism>
<dbReference type="Gene3D" id="3.90.1200.10">
    <property type="match status" value="1"/>
</dbReference>
<proteinExistence type="predicted"/>
<gene>
    <name evidence="2" type="ORF">BU204_15705</name>
</gene>
<evidence type="ECO:0000259" key="1">
    <source>
        <dbReference type="Pfam" id="PF01636"/>
    </source>
</evidence>
<comment type="caution">
    <text evidence="2">The sequence shown here is derived from an EMBL/GenBank/DDBJ whole genome shotgun (WGS) entry which is preliminary data.</text>
</comment>
<dbReference type="PANTHER" id="PTHR21310:SF15">
    <property type="entry name" value="AMINOGLYCOSIDE PHOSPHOTRANSFERASE DOMAIN-CONTAINING PROTEIN"/>
    <property type="match status" value="1"/>
</dbReference>
<dbReference type="EMBL" id="MSIE01000027">
    <property type="protein sequence ID" value="OLF16644.1"/>
    <property type="molecule type" value="Genomic_DNA"/>
</dbReference>
<feature type="domain" description="Aminoglycoside phosphotransferase" evidence="1">
    <location>
        <begin position="21"/>
        <end position="246"/>
    </location>
</feature>
<accession>A0A1Q8CQK8</accession>
<dbReference type="Proteomes" id="UP000185596">
    <property type="component" value="Unassembled WGS sequence"/>
</dbReference>
<dbReference type="AlphaFoldDB" id="A0A1Q8CQK8"/>
<protein>
    <submittedName>
        <fullName evidence="2">Bifunctional AAC/APH</fullName>
    </submittedName>
</protein>
<dbReference type="SUPFAM" id="SSF56112">
    <property type="entry name" value="Protein kinase-like (PK-like)"/>
    <property type="match status" value="1"/>
</dbReference>
<dbReference type="STRING" id="1912961.BU204_15705"/>
<dbReference type="InterPro" id="IPR002575">
    <property type="entry name" value="Aminoglycoside_PTrfase"/>
</dbReference>
<sequence length="287" mass="30870">MRAVVERHLPDVPVESVLMLGTGRENTAYEVNGSLVVRFSTEPDPARRSDLVENEARLLSMVAAISPVPVPVPRFVDPSAGCLAYDKLPGTPLLAVPPAESAPHAEGVAAELGSLLAALHAVPLERAAVLVAPDEFAPSAWLREAASFQAVCGEQVPAAHREAVRRFLAAPPPVAGYEPVFSHNDLGIEHVLVDEATWRISGVIDWSDAAIVDPAFDFGKLLRDLGPGALITALRHYDRGDTARLAERATFYARCTVFEDLAHGLATDQEAYVAKCRASLTWLFPDQ</sequence>